<evidence type="ECO:0008006" key="4">
    <source>
        <dbReference type="Google" id="ProtNLM"/>
    </source>
</evidence>
<reference evidence="2 3" key="1">
    <citation type="submission" date="2023-10" db="EMBL/GenBank/DDBJ databases">
        <title>Saccharopolyspora sp. nov., isolated from mangrove soil.</title>
        <authorList>
            <person name="Lu Y."/>
            <person name="Liu W."/>
        </authorList>
    </citation>
    <scope>NUCLEOTIDE SEQUENCE [LARGE SCALE GENOMIC DNA]</scope>
    <source>
        <strain evidence="2 3">S2-29</strain>
    </source>
</reference>
<protein>
    <recommendedName>
        <fullName evidence="4">DUF4229 domain-containing protein</fullName>
    </recommendedName>
</protein>
<sequence>MNKSRLGILLVRTLLFFVVAVVLGVINGWPAYAVVAVALTGGAALVQFGGWLWMRRAEQDEPATERPAARSEFL</sequence>
<keyword evidence="1" id="KW-0812">Transmembrane</keyword>
<organism evidence="2 3">
    <name type="scientific">Saccharopolyspora mangrovi</name>
    <dbReference type="NCBI Taxonomy" id="3082379"/>
    <lineage>
        <taxon>Bacteria</taxon>
        <taxon>Bacillati</taxon>
        <taxon>Actinomycetota</taxon>
        <taxon>Actinomycetes</taxon>
        <taxon>Pseudonocardiales</taxon>
        <taxon>Pseudonocardiaceae</taxon>
        <taxon>Saccharopolyspora</taxon>
    </lineage>
</organism>
<keyword evidence="3" id="KW-1185">Reference proteome</keyword>
<keyword evidence="1" id="KW-0472">Membrane</keyword>
<evidence type="ECO:0000256" key="1">
    <source>
        <dbReference type="SAM" id="Phobius"/>
    </source>
</evidence>
<accession>A0ABU6AI33</accession>
<gene>
    <name evidence="2" type="ORF">R4I43_27860</name>
</gene>
<feature type="transmembrane region" description="Helical" evidence="1">
    <location>
        <begin position="32"/>
        <end position="53"/>
    </location>
</feature>
<dbReference type="Proteomes" id="UP001327093">
    <property type="component" value="Unassembled WGS sequence"/>
</dbReference>
<evidence type="ECO:0000313" key="2">
    <source>
        <dbReference type="EMBL" id="MEB3371229.1"/>
    </source>
</evidence>
<comment type="caution">
    <text evidence="2">The sequence shown here is derived from an EMBL/GenBank/DDBJ whole genome shotgun (WGS) entry which is preliminary data.</text>
</comment>
<dbReference type="RefSeq" id="WP_324268667.1">
    <property type="nucleotide sequence ID" value="NZ_JAWLNX010000026.1"/>
</dbReference>
<keyword evidence="1" id="KW-1133">Transmembrane helix</keyword>
<name>A0ABU6AI33_9PSEU</name>
<proteinExistence type="predicted"/>
<feature type="transmembrane region" description="Helical" evidence="1">
    <location>
        <begin position="7"/>
        <end position="26"/>
    </location>
</feature>
<dbReference type="EMBL" id="JAWLNX010000026">
    <property type="protein sequence ID" value="MEB3371229.1"/>
    <property type="molecule type" value="Genomic_DNA"/>
</dbReference>
<evidence type="ECO:0000313" key="3">
    <source>
        <dbReference type="Proteomes" id="UP001327093"/>
    </source>
</evidence>